<sequence>MTKILKSGQLRQLVPYSTRGNPRISIFKSDQFRPITDLRILILDEPKTAHDSITILINLSQDPLIRNKLVDEIFLNMLLAIIVNKENGLADLACMLLSNLAKSESIKRLLTMTRKSSITECESDGVMNQLLDVYVRGSGKQLNPHANYDFLTNLFSDLTRFPEGRTYFLTTQPYDSLVPLSKLVVFTEVTSQIRRTGVASVIKNCCFETARHGTLLDEQGLNLLVYLQSPLCGPDGGSSDGGDGFSDEERDGMFEELQFLDDAKARESDEFTVTIILDALLLLCSTRSGREHLRQRQTYPIIRQLHLAKGESEEIGECCDKLVNMLMRDEDPDMPDLDPTKLHEQDEESDDEETQITEV</sequence>
<proteinExistence type="inferred from homology"/>
<feature type="compositionally biased region" description="Acidic residues" evidence="3">
    <location>
        <begin position="345"/>
        <end position="359"/>
    </location>
</feature>
<dbReference type="AlphaFoldDB" id="R4XFW6"/>
<dbReference type="InterPro" id="IPR011989">
    <property type="entry name" value="ARM-like"/>
</dbReference>
<dbReference type="InterPro" id="IPR007206">
    <property type="entry name" value="Protein_HGH1_C"/>
</dbReference>
<dbReference type="VEuPathDB" id="FungiDB:TAPDE_005042"/>
<evidence type="ECO:0000313" key="7">
    <source>
        <dbReference type="Proteomes" id="UP000013776"/>
    </source>
</evidence>
<feature type="domain" description="Protein HGH1 N-terminal" evidence="4">
    <location>
        <begin position="82"/>
        <end position="270"/>
    </location>
</feature>
<feature type="domain" description="Protein HGH1 C-terminal" evidence="5">
    <location>
        <begin position="279"/>
        <end position="332"/>
    </location>
</feature>
<evidence type="ECO:0000256" key="1">
    <source>
        <dbReference type="ARBA" id="ARBA00006712"/>
    </source>
</evidence>
<comment type="similarity">
    <text evidence="1">Belongs to the HGH1 family.</text>
</comment>
<evidence type="ECO:0000259" key="5">
    <source>
        <dbReference type="Pfam" id="PF04064"/>
    </source>
</evidence>
<dbReference type="Pfam" id="PF04063">
    <property type="entry name" value="DUF383"/>
    <property type="match status" value="1"/>
</dbReference>
<dbReference type="Proteomes" id="UP000013776">
    <property type="component" value="Unassembled WGS sequence"/>
</dbReference>
<name>R4XFW6_TAPDE</name>
<organism evidence="6 7">
    <name type="scientific">Taphrina deformans (strain PYCC 5710 / ATCC 11124 / CBS 356.35 / IMI 108563 / JCM 9778 / NBRC 8474)</name>
    <name type="common">Peach leaf curl fungus</name>
    <name type="synonym">Lalaria deformans</name>
    <dbReference type="NCBI Taxonomy" id="1097556"/>
    <lineage>
        <taxon>Eukaryota</taxon>
        <taxon>Fungi</taxon>
        <taxon>Dikarya</taxon>
        <taxon>Ascomycota</taxon>
        <taxon>Taphrinomycotina</taxon>
        <taxon>Taphrinomycetes</taxon>
        <taxon>Taphrinales</taxon>
        <taxon>Taphrinaceae</taxon>
        <taxon>Taphrina</taxon>
    </lineage>
</organism>
<evidence type="ECO:0000256" key="3">
    <source>
        <dbReference type="SAM" id="MobiDB-lite"/>
    </source>
</evidence>
<dbReference type="Gene3D" id="1.25.10.10">
    <property type="entry name" value="Leucine-rich Repeat Variant"/>
    <property type="match status" value="1"/>
</dbReference>
<feature type="region of interest" description="Disordered" evidence="3">
    <location>
        <begin position="329"/>
        <end position="359"/>
    </location>
</feature>
<keyword evidence="7" id="KW-1185">Reference proteome</keyword>
<evidence type="ECO:0000313" key="6">
    <source>
        <dbReference type="EMBL" id="CCG84558.1"/>
    </source>
</evidence>
<evidence type="ECO:0000259" key="4">
    <source>
        <dbReference type="Pfam" id="PF04063"/>
    </source>
</evidence>
<dbReference type="EMBL" id="CAHR02000261">
    <property type="protein sequence ID" value="CCG84558.1"/>
    <property type="molecule type" value="Genomic_DNA"/>
</dbReference>
<dbReference type="PANTHER" id="PTHR13387">
    <property type="entry name" value="PROTEIN HGH1 HOMOLOG"/>
    <property type="match status" value="1"/>
</dbReference>
<protein>
    <recommendedName>
        <fullName evidence="2">Protein HGH1 homolog</fullName>
    </recommendedName>
</protein>
<dbReference type="InterPro" id="IPR016024">
    <property type="entry name" value="ARM-type_fold"/>
</dbReference>
<dbReference type="PANTHER" id="PTHR13387:SF9">
    <property type="entry name" value="PROTEIN HGH1 HOMOLOG"/>
    <property type="match status" value="1"/>
</dbReference>
<dbReference type="SUPFAM" id="SSF48371">
    <property type="entry name" value="ARM repeat"/>
    <property type="match status" value="1"/>
</dbReference>
<reference evidence="6 7" key="1">
    <citation type="journal article" date="2013" name="MBio">
        <title>Genome sequencing of the plant pathogen Taphrina deformans, the causal agent of peach leaf curl.</title>
        <authorList>
            <person name="Cisse O.H."/>
            <person name="Almeida J.M.G.C.F."/>
            <person name="Fonseca A."/>
            <person name="Kumar A.A."/>
            <person name="Salojaervi J."/>
            <person name="Overmyer K."/>
            <person name="Hauser P.M."/>
            <person name="Pagni M."/>
        </authorList>
    </citation>
    <scope>NUCLEOTIDE SEQUENCE [LARGE SCALE GENOMIC DNA]</scope>
    <source>
        <strain evidence="7">PYCC 5710 / ATCC 11124 / CBS 356.35 / IMI 108563 / JCM 9778 / NBRC 8474</strain>
    </source>
</reference>
<gene>
    <name evidence="6" type="ORF">TAPDE_005042</name>
</gene>
<comment type="caution">
    <text evidence="6">The sequence shown here is derived from an EMBL/GenBank/DDBJ whole genome shotgun (WGS) entry which is preliminary data.</text>
</comment>
<dbReference type="InterPro" id="IPR007205">
    <property type="entry name" value="Protein_HGH1_N"/>
</dbReference>
<dbReference type="Pfam" id="PF04064">
    <property type="entry name" value="DUF384"/>
    <property type="match status" value="1"/>
</dbReference>
<accession>R4XFW6</accession>
<dbReference type="STRING" id="1097556.R4XFW6"/>
<dbReference type="InterPro" id="IPR039717">
    <property type="entry name" value="Hgh1"/>
</dbReference>
<dbReference type="OrthoDB" id="338814at2759"/>
<dbReference type="eggNOG" id="KOG2973">
    <property type="taxonomic scope" value="Eukaryota"/>
</dbReference>
<evidence type="ECO:0000256" key="2">
    <source>
        <dbReference type="ARBA" id="ARBA00014076"/>
    </source>
</evidence>